<dbReference type="InterPro" id="IPR036388">
    <property type="entry name" value="WH-like_DNA-bd_sf"/>
</dbReference>
<sequence>MEARSHSNGAASAADGGSAAVPPPPMSNVNAPPPFLVKTYDMVDDPSTDKVVSWSGTSNSFIVWDPPEFARDLLPKYFKHNNFSSFVRQLNTYVGSTFRAIKRKVFSFIYRVYQAPRYSFLFVLESGSQTELFTHFFVLGISVYRTWIRAIWELELQLHSANKQGFRKVDPDRWEFANEGFLRGQKHLLKTIARRKSATGHSQPPQQPHQQTSSVGACVEVGKFGLEEEVERLKRDKNVLMQELVRLRQQQQSTDNQMQSMVQRLQGMEQRQQQMMSFLAKAVNSPGFLAQFVQQQNESTRLITEGNKKRRYKEDEVISNEQSSDGRIVKYQPMMYDAAQAMLKQIMKLDNPSPRLNAFNSGVTLQDVTPPASGQSYLPDVSGVLTSPLEVNSEVVAADLFPDTSPIVDSQDLSNVSDLSQLQDMMTDVNISSDSFMPAETQNQALLDEKLALDIGSFSPDADVEWDSNLLTEMEKYLTAYDPSWEQFLEQKQEVDADANDEMESGPMDDTVMKGNENKQPETNPRSQVQ</sequence>
<dbReference type="AlphaFoldDB" id="A0A5N6MP27"/>
<comment type="subcellular location">
    <subcellularLocation>
        <location evidence="1">Nucleus</location>
    </subcellularLocation>
</comment>
<dbReference type="GO" id="GO:0006357">
    <property type="term" value="P:regulation of transcription by RNA polymerase II"/>
    <property type="evidence" value="ECO:0007669"/>
    <property type="project" value="TreeGrafter"/>
</dbReference>
<evidence type="ECO:0000256" key="5">
    <source>
        <dbReference type="RuleBase" id="RU004020"/>
    </source>
</evidence>
<dbReference type="SUPFAM" id="SSF46785">
    <property type="entry name" value="Winged helix' DNA-binding domain"/>
    <property type="match status" value="1"/>
</dbReference>
<dbReference type="Gene3D" id="1.10.10.10">
    <property type="entry name" value="Winged helix-like DNA-binding domain superfamily/Winged helix DNA-binding domain"/>
    <property type="match status" value="1"/>
</dbReference>
<dbReference type="EMBL" id="SZYD01000015">
    <property type="protein sequence ID" value="KAD3641792.1"/>
    <property type="molecule type" value="Genomic_DNA"/>
</dbReference>
<dbReference type="SMART" id="SM00415">
    <property type="entry name" value="HSF"/>
    <property type="match status" value="1"/>
</dbReference>
<name>A0A5N6MP27_9ASTR</name>
<organism evidence="9 10">
    <name type="scientific">Mikania micrantha</name>
    <name type="common">bitter vine</name>
    <dbReference type="NCBI Taxonomy" id="192012"/>
    <lineage>
        <taxon>Eukaryota</taxon>
        <taxon>Viridiplantae</taxon>
        <taxon>Streptophyta</taxon>
        <taxon>Embryophyta</taxon>
        <taxon>Tracheophyta</taxon>
        <taxon>Spermatophyta</taxon>
        <taxon>Magnoliopsida</taxon>
        <taxon>eudicotyledons</taxon>
        <taxon>Gunneridae</taxon>
        <taxon>Pentapetalae</taxon>
        <taxon>asterids</taxon>
        <taxon>campanulids</taxon>
        <taxon>Asterales</taxon>
        <taxon>Asteraceae</taxon>
        <taxon>Asteroideae</taxon>
        <taxon>Heliantheae alliance</taxon>
        <taxon>Eupatorieae</taxon>
        <taxon>Mikania</taxon>
    </lineage>
</organism>
<feature type="domain" description="HSF-type DNA-binding" evidence="8">
    <location>
        <begin position="31"/>
        <end position="195"/>
    </location>
</feature>
<dbReference type="PANTHER" id="PTHR10015:SF428">
    <property type="entry name" value="HEAT SHOCK FACTOR PROTEIN HSF8-RELATED"/>
    <property type="match status" value="1"/>
</dbReference>
<reference evidence="9 10" key="1">
    <citation type="submission" date="2019-05" db="EMBL/GenBank/DDBJ databases">
        <title>Mikania micrantha, genome provides insights into the molecular mechanism of rapid growth.</title>
        <authorList>
            <person name="Liu B."/>
        </authorList>
    </citation>
    <scope>NUCLEOTIDE SEQUENCE [LARGE SCALE GENOMIC DNA]</scope>
    <source>
        <strain evidence="9">NLD-2019</strain>
        <tissue evidence="9">Leaf</tissue>
    </source>
</reference>
<feature type="region of interest" description="Disordered" evidence="7">
    <location>
        <begin position="195"/>
        <end position="214"/>
    </location>
</feature>
<evidence type="ECO:0000256" key="7">
    <source>
        <dbReference type="SAM" id="MobiDB-lite"/>
    </source>
</evidence>
<evidence type="ECO:0000256" key="4">
    <source>
        <dbReference type="ARBA" id="ARBA00023242"/>
    </source>
</evidence>
<dbReference type="GO" id="GO:0034605">
    <property type="term" value="P:cellular response to heat"/>
    <property type="evidence" value="ECO:0007669"/>
    <property type="project" value="TreeGrafter"/>
</dbReference>
<proteinExistence type="inferred from homology"/>
<keyword evidence="3" id="KW-0238">DNA-binding</keyword>
<dbReference type="GO" id="GO:0000978">
    <property type="term" value="F:RNA polymerase II cis-regulatory region sequence-specific DNA binding"/>
    <property type="evidence" value="ECO:0007669"/>
    <property type="project" value="TreeGrafter"/>
</dbReference>
<keyword evidence="2" id="KW-0346">Stress response</keyword>
<dbReference type="PRINTS" id="PR00056">
    <property type="entry name" value="HSFDOMAIN"/>
</dbReference>
<dbReference type="InterPro" id="IPR000232">
    <property type="entry name" value="HSF_DNA-bd"/>
</dbReference>
<keyword evidence="10" id="KW-1185">Reference proteome</keyword>
<feature type="compositionally biased region" description="Low complexity" evidence="7">
    <location>
        <begin position="7"/>
        <end position="20"/>
    </location>
</feature>
<comment type="caution">
    <text evidence="9">The sequence shown here is derived from an EMBL/GenBank/DDBJ whole genome shotgun (WGS) entry which is preliminary data.</text>
</comment>
<protein>
    <recommendedName>
        <fullName evidence="8">HSF-type DNA-binding domain-containing protein</fullName>
    </recommendedName>
</protein>
<evidence type="ECO:0000313" key="9">
    <source>
        <dbReference type="EMBL" id="KAD3641792.1"/>
    </source>
</evidence>
<comment type="similarity">
    <text evidence="5">Belongs to the HSF family.</text>
</comment>
<dbReference type="GO" id="GO:0005634">
    <property type="term" value="C:nucleus"/>
    <property type="evidence" value="ECO:0007669"/>
    <property type="project" value="UniProtKB-SubCell"/>
</dbReference>
<feature type="region of interest" description="Disordered" evidence="7">
    <location>
        <begin position="490"/>
        <end position="530"/>
    </location>
</feature>
<evidence type="ECO:0000256" key="2">
    <source>
        <dbReference type="ARBA" id="ARBA00023016"/>
    </source>
</evidence>
<feature type="region of interest" description="Disordered" evidence="7">
    <location>
        <begin position="1"/>
        <end position="25"/>
    </location>
</feature>
<accession>A0A5N6MP27</accession>
<dbReference type="Proteomes" id="UP000326396">
    <property type="component" value="Linkage Group LG5"/>
</dbReference>
<evidence type="ECO:0000256" key="6">
    <source>
        <dbReference type="SAM" id="Coils"/>
    </source>
</evidence>
<keyword evidence="4" id="KW-0539">Nucleus</keyword>
<feature type="coiled-coil region" evidence="6">
    <location>
        <begin position="223"/>
        <end position="250"/>
    </location>
</feature>
<dbReference type="InterPro" id="IPR036390">
    <property type="entry name" value="WH_DNA-bd_sf"/>
</dbReference>
<evidence type="ECO:0000256" key="3">
    <source>
        <dbReference type="ARBA" id="ARBA00023125"/>
    </source>
</evidence>
<gene>
    <name evidence="9" type="ORF">E3N88_31016</name>
</gene>
<dbReference type="GO" id="GO:0003700">
    <property type="term" value="F:DNA-binding transcription factor activity"/>
    <property type="evidence" value="ECO:0007669"/>
    <property type="project" value="InterPro"/>
</dbReference>
<evidence type="ECO:0000259" key="8">
    <source>
        <dbReference type="SMART" id="SM00415"/>
    </source>
</evidence>
<evidence type="ECO:0000256" key="1">
    <source>
        <dbReference type="ARBA" id="ARBA00004123"/>
    </source>
</evidence>
<feature type="compositionally biased region" description="Low complexity" evidence="7">
    <location>
        <begin position="201"/>
        <end position="214"/>
    </location>
</feature>
<keyword evidence="6" id="KW-0175">Coiled coil</keyword>
<dbReference type="OrthoDB" id="60033at2759"/>
<dbReference type="Pfam" id="PF00447">
    <property type="entry name" value="HSF_DNA-bind"/>
    <property type="match status" value="1"/>
</dbReference>
<dbReference type="PANTHER" id="PTHR10015">
    <property type="entry name" value="HEAT SHOCK TRANSCRIPTION FACTOR"/>
    <property type="match status" value="1"/>
</dbReference>
<evidence type="ECO:0000313" key="10">
    <source>
        <dbReference type="Proteomes" id="UP000326396"/>
    </source>
</evidence>
<feature type="compositionally biased region" description="Polar residues" evidence="7">
    <location>
        <begin position="521"/>
        <end position="530"/>
    </location>
</feature>